<dbReference type="CDD" id="cd17275">
    <property type="entry name" value="RMtype1_S_MjaORF132P-TRD1-CR1_like"/>
    <property type="match status" value="1"/>
</dbReference>
<dbReference type="CDD" id="cd17260">
    <property type="entry name" value="RMtype1_S_EcoEI-TRD1-CR1_like"/>
    <property type="match status" value="1"/>
</dbReference>
<keyword evidence="2" id="KW-0680">Restriction system</keyword>
<organism evidence="6 7">
    <name type="scientific">Corynebacterium jeikeium (strain K411)</name>
    <dbReference type="NCBI Taxonomy" id="306537"/>
    <lineage>
        <taxon>Bacteria</taxon>
        <taxon>Bacillati</taxon>
        <taxon>Actinomycetota</taxon>
        <taxon>Actinomycetes</taxon>
        <taxon>Mycobacteriales</taxon>
        <taxon>Corynebacteriaceae</taxon>
        <taxon>Corynebacterium</taxon>
    </lineage>
</organism>
<dbReference type="PATRIC" id="fig|306537.10.peg.910"/>
<evidence type="ECO:0000256" key="2">
    <source>
        <dbReference type="ARBA" id="ARBA00022747"/>
    </source>
</evidence>
<dbReference type="PANTHER" id="PTHR43140:SF1">
    <property type="entry name" value="TYPE I RESTRICTION ENZYME ECOKI SPECIFICITY SUBUNIT"/>
    <property type="match status" value="1"/>
</dbReference>
<evidence type="ECO:0000313" key="7">
    <source>
        <dbReference type="Proteomes" id="UP000000545"/>
    </source>
</evidence>
<dbReference type="STRING" id="306537.jk0898"/>
<dbReference type="Pfam" id="PF01420">
    <property type="entry name" value="Methylase_S"/>
    <property type="match status" value="1"/>
</dbReference>
<dbReference type="PANTHER" id="PTHR43140">
    <property type="entry name" value="TYPE-1 RESTRICTION ENZYME ECOKI SPECIFICITY PROTEIN"/>
    <property type="match status" value="1"/>
</dbReference>
<dbReference type="RefSeq" id="WP_011273488.1">
    <property type="nucleotide sequence ID" value="NC_007164.1"/>
</dbReference>
<keyword evidence="3" id="KW-0238">DNA-binding</keyword>
<dbReference type="REBASE" id="11132">
    <property type="entry name" value="S.CjeKORF897P"/>
</dbReference>
<comment type="similarity">
    <text evidence="1">Belongs to the type-I restriction system S methylase family.</text>
</comment>
<keyword evidence="6" id="KW-0378">Hydrolase</keyword>
<comment type="subunit">
    <text evidence="4">The methyltransferase is composed of M and S polypeptides.</text>
</comment>
<evidence type="ECO:0000256" key="1">
    <source>
        <dbReference type="ARBA" id="ARBA00010923"/>
    </source>
</evidence>
<dbReference type="GO" id="GO:0009035">
    <property type="term" value="F:type I site-specific deoxyribonuclease activity"/>
    <property type="evidence" value="ECO:0007669"/>
    <property type="project" value="UniProtKB-EC"/>
</dbReference>
<dbReference type="GO" id="GO:0003677">
    <property type="term" value="F:DNA binding"/>
    <property type="evidence" value="ECO:0007669"/>
    <property type="project" value="UniProtKB-KW"/>
</dbReference>
<evidence type="ECO:0000256" key="3">
    <source>
        <dbReference type="ARBA" id="ARBA00023125"/>
    </source>
</evidence>
<dbReference type="eggNOG" id="COG0732">
    <property type="taxonomic scope" value="Bacteria"/>
</dbReference>
<evidence type="ECO:0000256" key="4">
    <source>
        <dbReference type="ARBA" id="ARBA00038652"/>
    </source>
</evidence>
<evidence type="ECO:0000259" key="5">
    <source>
        <dbReference type="Pfam" id="PF01420"/>
    </source>
</evidence>
<dbReference type="EC" id="3.1.21.3" evidence="6"/>
<keyword evidence="7" id="KW-1185">Reference proteome</keyword>
<dbReference type="InterPro" id="IPR044946">
    <property type="entry name" value="Restrct_endonuc_typeI_TRD_sf"/>
</dbReference>
<dbReference type="InterPro" id="IPR000055">
    <property type="entry name" value="Restrct_endonuc_typeI_TRD"/>
</dbReference>
<dbReference type="EMBL" id="CR931997">
    <property type="protein sequence ID" value="CAI37062.1"/>
    <property type="molecule type" value="Genomic_DNA"/>
</dbReference>
<dbReference type="SUPFAM" id="SSF116734">
    <property type="entry name" value="DNA methylase specificity domain"/>
    <property type="match status" value="2"/>
</dbReference>
<proteinExistence type="inferred from homology"/>
<dbReference type="OrthoDB" id="3197085at2"/>
<sequence length="408" mass="44305">MYGTAPLWKFAEVSPPTPELNGLTEADEVTFIPLENVWPTNKADDFQIVPWEKRLTGYTPFRRGDLLLPKVTPTVTHGRTMFTDTATELGVASTEVYTVRARPGTDPRWLAYLLVGTEFLGLAGASVQGTGGLKRISTQFVESYLLPDASSEEQRAIADYLDRETAEIDAMTTDLDKMEALLTERRATTVRSTMDRAAEFGRIPLGYVAQTVSGATPSTSIAKYWADSAESGIHWVSIGDMSSVPVVLETQKYVSTEGRKTARLKVAGPGTVLFAMYGATLGAVSRLGVDACWNQAILGVFPHESRLSPEFLESALIALKPSLEALHRGNTQNNLNAEQVKGLPIPLPPLEVQEAISQELSEKTAEIDAMLADITELRDLLAERRAAVIAAAVTGQIDIPAAEETTHD</sequence>
<dbReference type="Proteomes" id="UP000000545">
    <property type="component" value="Chromosome"/>
</dbReference>
<protein>
    <submittedName>
        <fullName evidence="6">Putative DNA restriction-modification system, specificity subunit</fullName>
        <ecNumber evidence="6">3.1.21.3</ecNumber>
    </submittedName>
</protein>
<dbReference type="GO" id="GO:0009307">
    <property type="term" value="P:DNA restriction-modification system"/>
    <property type="evidence" value="ECO:0007669"/>
    <property type="project" value="UniProtKB-KW"/>
</dbReference>
<name>Q4JVU5_CORJK</name>
<feature type="domain" description="Type I restriction modification DNA specificity" evidence="5">
    <location>
        <begin position="205"/>
        <end position="365"/>
    </location>
</feature>
<dbReference type="Gene3D" id="3.90.220.20">
    <property type="entry name" value="DNA methylase specificity domains"/>
    <property type="match status" value="2"/>
</dbReference>
<dbReference type="KEGG" id="cjk:jk0898"/>
<dbReference type="HOGENOM" id="CLU_021095_1_1_11"/>
<dbReference type="Gene3D" id="1.10.287.1120">
    <property type="entry name" value="Bipartite methylase S protein"/>
    <property type="match status" value="1"/>
</dbReference>
<reference evidence="6 7" key="1">
    <citation type="journal article" date="2005" name="J. Bacteriol.">
        <title>Complete genome sequence and analysis of the multiresistant nosocomial pathogen Corynebacterium jeikeium K411, a lipid-requiring bacterium of the human skin flora.</title>
        <authorList>
            <person name="Tauch A."/>
            <person name="Kaiser O."/>
            <person name="Hain T."/>
            <person name="Goesmann A."/>
            <person name="Weisshaar B."/>
            <person name="Albersmeier A."/>
            <person name="Bekel T."/>
            <person name="Bischoff N."/>
            <person name="Brune I."/>
            <person name="Chakraborty T."/>
            <person name="Kalinowski J."/>
            <person name="Meyer F."/>
            <person name="Rupp O."/>
            <person name="Schneiker S."/>
            <person name="Viehoever P."/>
            <person name="Puehler A."/>
        </authorList>
    </citation>
    <scope>NUCLEOTIDE SEQUENCE [LARGE SCALE GENOMIC DNA]</scope>
    <source>
        <strain evidence="6 7">K411</strain>
    </source>
</reference>
<evidence type="ECO:0000313" key="6">
    <source>
        <dbReference type="EMBL" id="CAI37062.1"/>
    </source>
</evidence>
<dbReference type="AlphaFoldDB" id="Q4JVU5"/>
<dbReference type="InterPro" id="IPR051212">
    <property type="entry name" value="Type-I_RE_S_subunit"/>
</dbReference>
<accession>Q4JVU5</accession>
<gene>
    <name evidence="6" type="primary">hsdS1</name>
    <name evidence="6" type="ordered locus">jk0898</name>
</gene>